<dbReference type="EMBL" id="JAPFFF010000017">
    <property type="protein sequence ID" value="KAK8863523.1"/>
    <property type="molecule type" value="Genomic_DNA"/>
</dbReference>
<dbReference type="InterPro" id="IPR008979">
    <property type="entry name" value="Galactose-bd-like_sf"/>
</dbReference>
<name>A0ABR2GKQ9_9EUKA</name>
<evidence type="ECO:0008006" key="4">
    <source>
        <dbReference type="Google" id="ProtNLM"/>
    </source>
</evidence>
<accession>A0ABR2GKQ9</accession>
<sequence>MSSFEEIFNFTLSYDNVKATQFDKYEKNFTFFVDGKPYKTNRIIADFLSPTIRKYHYIDEALDYFTLNTNLKKPKKCNTTIKSIDYFSEFLNLTKFDQVTLDQARIQHFSEYFLHLGNFVEFYKLQPNLFTELTPSNVIERLNSMTKVFKMNSCEAIDTIEVNKNQVISIDIGQINDLIQYAAENFDEIDKDELKRLDFDILEAIIANDSLKLDDEDALVDFVIDLYKVDVKYSILFEYVIFTNLKEKAIEKFINTFDINFMNSIIWNSICKRLTMSKSAEQIEPRTQNHPMETFREFRRFEGGEFNGIINFLTTKTGGNVHLNETVEITSNSVFRDFVPSNLVDYKSNFSYSSNNEPNVKVCFDFKNRKIQLDSYSIKSTDNHQNMGHMRNWVVEVSNDLKKWYIVDRRSNASDLNGPLITACFDLNRRSNNYYRYIQIRQTGESWRNGSGEYTVYFNMIEFFGKMKESRY</sequence>
<evidence type="ECO:0000313" key="3">
    <source>
        <dbReference type="Proteomes" id="UP001470230"/>
    </source>
</evidence>
<protein>
    <recommendedName>
        <fullName evidence="4">F5/8 type C domain-containing protein</fullName>
    </recommendedName>
</protein>
<evidence type="ECO:0000313" key="1">
    <source>
        <dbReference type="EMBL" id="KAK8834514.1"/>
    </source>
</evidence>
<dbReference type="Proteomes" id="UP001470230">
    <property type="component" value="Unassembled WGS sequence"/>
</dbReference>
<dbReference type="SUPFAM" id="SSF49785">
    <property type="entry name" value="Galactose-binding domain-like"/>
    <property type="match status" value="1"/>
</dbReference>
<dbReference type="EMBL" id="JAPFFF010000378">
    <property type="protein sequence ID" value="KAK8834514.1"/>
    <property type="molecule type" value="Genomic_DNA"/>
</dbReference>
<comment type="caution">
    <text evidence="1">The sequence shown here is derived from an EMBL/GenBank/DDBJ whole genome shotgun (WGS) entry which is preliminary data.</text>
</comment>
<gene>
    <name evidence="2" type="ORF">M9Y10_011209</name>
    <name evidence="1" type="ORF">M9Y10_027582</name>
</gene>
<organism evidence="1 3">
    <name type="scientific">Tritrichomonas musculus</name>
    <dbReference type="NCBI Taxonomy" id="1915356"/>
    <lineage>
        <taxon>Eukaryota</taxon>
        <taxon>Metamonada</taxon>
        <taxon>Parabasalia</taxon>
        <taxon>Tritrichomonadida</taxon>
        <taxon>Tritrichomonadidae</taxon>
        <taxon>Tritrichomonas</taxon>
    </lineage>
</organism>
<evidence type="ECO:0000313" key="2">
    <source>
        <dbReference type="EMBL" id="KAK8863523.1"/>
    </source>
</evidence>
<dbReference type="Gene3D" id="2.60.120.260">
    <property type="entry name" value="Galactose-binding domain-like"/>
    <property type="match status" value="1"/>
</dbReference>
<proteinExistence type="predicted"/>
<keyword evidence="3" id="KW-1185">Reference proteome</keyword>
<reference evidence="1 3" key="1">
    <citation type="submission" date="2024-04" db="EMBL/GenBank/DDBJ databases">
        <title>Tritrichomonas musculus Genome.</title>
        <authorList>
            <person name="Alves-Ferreira E."/>
            <person name="Grigg M."/>
            <person name="Lorenzi H."/>
            <person name="Galac M."/>
        </authorList>
    </citation>
    <scope>NUCLEOTIDE SEQUENCE [LARGE SCALE GENOMIC DNA]</scope>
    <source>
        <strain evidence="1 3">EAF2021</strain>
    </source>
</reference>